<dbReference type="AlphaFoldDB" id="A0A1M6UKM4"/>
<dbReference type="InterPro" id="IPR001482">
    <property type="entry name" value="T2SS/T4SS_dom"/>
</dbReference>
<feature type="domain" description="Bacterial type II secretion system protein E" evidence="2">
    <location>
        <begin position="358"/>
        <end position="485"/>
    </location>
</feature>
<dbReference type="Proteomes" id="UP000184386">
    <property type="component" value="Unassembled WGS sequence"/>
</dbReference>
<evidence type="ECO:0000313" key="3">
    <source>
        <dbReference type="EMBL" id="SHK69719.1"/>
    </source>
</evidence>
<dbReference type="SUPFAM" id="SSF52540">
    <property type="entry name" value="P-loop containing nucleoside triphosphate hydrolases"/>
    <property type="match status" value="1"/>
</dbReference>
<dbReference type="Gene3D" id="3.40.50.300">
    <property type="entry name" value="P-loop containing nucleotide triphosphate hydrolases"/>
    <property type="match status" value="1"/>
</dbReference>
<protein>
    <submittedName>
        <fullName evidence="3">Pilus assembly protein CpaF</fullName>
    </submittedName>
</protein>
<dbReference type="InterPro" id="IPR050921">
    <property type="entry name" value="T4SS_GSP_E_ATPase"/>
</dbReference>
<organism evidence="3 4">
    <name type="scientific">Anaerocolumna jejuensis DSM 15929</name>
    <dbReference type="NCBI Taxonomy" id="1121322"/>
    <lineage>
        <taxon>Bacteria</taxon>
        <taxon>Bacillati</taxon>
        <taxon>Bacillota</taxon>
        <taxon>Clostridia</taxon>
        <taxon>Lachnospirales</taxon>
        <taxon>Lachnospiraceae</taxon>
        <taxon>Anaerocolumna</taxon>
    </lineage>
</organism>
<accession>A0A1M6UKM4</accession>
<dbReference type="RefSeq" id="WP_073277565.1">
    <property type="nucleotide sequence ID" value="NZ_FRAC01000015.1"/>
</dbReference>
<gene>
    <name evidence="3" type="ORF">SAMN02745136_03132</name>
</gene>
<reference evidence="3 4" key="1">
    <citation type="submission" date="2016-11" db="EMBL/GenBank/DDBJ databases">
        <authorList>
            <person name="Jaros S."/>
            <person name="Januszkiewicz K."/>
            <person name="Wedrychowicz H."/>
        </authorList>
    </citation>
    <scope>NUCLEOTIDE SEQUENCE [LARGE SCALE GENOMIC DNA]</scope>
    <source>
        <strain evidence="3 4">DSM 15929</strain>
    </source>
</reference>
<evidence type="ECO:0000259" key="2">
    <source>
        <dbReference type="Pfam" id="PF00437"/>
    </source>
</evidence>
<dbReference type="OrthoDB" id="1981678at2"/>
<dbReference type="STRING" id="1121322.SAMN02745136_03132"/>
<dbReference type="EMBL" id="FRAC01000015">
    <property type="protein sequence ID" value="SHK69719.1"/>
    <property type="molecule type" value="Genomic_DNA"/>
</dbReference>
<comment type="similarity">
    <text evidence="1">Belongs to the GSP E family.</text>
</comment>
<sequence length="674" mass="76661">MSNFNLGLASIIAITLILFFLYVRAKAKKQVVVEEDLSSFEEVLDALKIYIVNLTKEDSISSLETDEDLKRLAKRKAQRKEALKNSVYGIDSAKLMVKEMIHTFLDDHMKPEKMRQIIGLDRESEPNTNTMFEIIMYKYKKDYGRDALTKWILENEFEGERPAVGIGGENDRAYYITKTDLEESYFKLEYHLTDPEVTDIFTTLLYQAYKGFGCIDTLAEMNVNGYNVGVSGSVMDAINVSSQADGEENADACSEATNALWLYFKGSYIHLQFLDFGSEDEIRRIVQLLIRWNSPGPLSAKRGYLVNTMHDKSRILAVRPPAGEVWAAFVRKFTLDIITPEALVIKPGVTDGEVAIKLIEFLMRGQITTAVTGRQGSGKTTLMKAIIAYMDPRYNIRVLEMAPEMYLREIYPNRNIYSVQETGTVTAESLQDALKKSDSSITIIGEVATDPVAARMIQLAMTGSLFTLFSHHANEAKDLVLTLRNSLVNAGGFDNMTTAEKQVTDVLKINIHLDFTPDGKRYIKRITEITQLEEGIPYPGYNNEIGLEESRYELDKEYYTRQTDRISFSTRDVLVYNTETDTYMAKEEFSDGLTRKIREVLSKKEREEFDRFLAYYWRGESMEEYQGVARKEAYDDTAKFENARSAEENAVDFNSALAILSNRSSVAKQFNMGD</sequence>
<keyword evidence="4" id="KW-1185">Reference proteome</keyword>
<dbReference type="GO" id="GO:0016887">
    <property type="term" value="F:ATP hydrolysis activity"/>
    <property type="evidence" value="ECO:0007669"/>
    <property type="project" value="InterPro"/>
</dbReference>
<dbReference type="PANTHER" id="PTHR30486">
    <property type="entry name" value="TWITCHING MOTILITY PROTEIN PILT"/>
    <property type="match status" value="1"/>
</dbReference>
<evidence type="ECO:0000256" key="1">
    <source>
        <dbReference type="ARBA" id="ARBA00006611"/>
    </source>
</evidence>
<dbReference type="InterPro" id="IPR027417">
    <property type="entry name" value="P-loop_NTPase"/>
</dbReference>
<proteinExistence type="inferred from homology"/>
<dbReference type="Pfam" id="PF00437">
    <property type="entry name" value="T2SSE"/>
    <property type="match status" value="1"/>
</dbReference>
<dbReference type="PANTHER" id="PTHR30486:SF6">
    <property type="entry name" value="TYPE IV PILUS RETRACTATION ATPASE PILT"/>
    <property type="match status" value="1"/>
</dbReference>
<evidence type="ECO:0000313" key="4">
    <source>
        <dbReference type="Proteomes" id="UP000184386"/>
    </source>
</evidence>
<name>A0A1M6UKM4_9FIRM</name>